<organism evidence="10 11">
    <name type="scientific">Nitratidesulfovibrio vulgaris (strain ATCC 29579 / DSM 644 / CCUG 34227 / NCIMB 8303 / VKM B-1760 / Hildenborough)</name>
    <name type="common">Desulfovibrio vulgaris</name>
    <dbReference type="NCBI Taxonomy" id="882"/>
    <lineage>
        <taxon>Bacteria</taxon>
        <taxon>Pseudomonadati</taxon>
        <taxon>Thermodesulfobacteriota</taxon>
        <taxon>Desulfovibrionia</taxon>
        <taxon>Desulfovibrionales</taxon>
        <taxon>Desulfovibrionaceae</taxon>
        <taxon>Nitratidesulfovibrio</taxon>
    </lineage>
</organism>
<evidence type="ECO:0000313" key="10">
    <source>
        <dbReference type="EMBL" id="AAS97864.1"/>
    </source>
</evidence>
<dbReference type="AlphaFoldDB" id="Q725M9"/>
<keyword evidence="3" id="KW-0645">Protease</keyword>
<dbReference type="Pfam" id="PF01551">
    <property type="entry name" value="Peptidase_M23"/>
    <property type="match status" value="1"/>
</dbReference>
<dbReference type="GO" id="GO:0046872">
    <property type="term" value="F:metal ion binding"/>
    <property type="evidence" value="ECO:0007669"/>
    <property type="project" value="UniProtKB-KW"/>
</dbReference>
<dbReference type="PANTHER" id="PTHR21666:SF288">
    <property type="entry name" value="CELL DIVISION PROTEIN YTFB"/>
    <property type="match status" value="1"/>
</dbReference>
<keyword evidence="7" id="KW-0482">Metalloprotease</keyword>
<dbReference type="CDD" id="cd12797">
    <property type="entry name" value="M23_peptidase"/>
    <property type="match status" value="1"/>
</dbReference>
<dbReference type="EnsemblBacteria" id="AAS97864">
    <property type="protein sequence ID" value="AAS97864"/>
    <property type="gene ID" value="DVU_3395"/>
</dbReference>
<evidence type="ECO:0000259" key="9">
    <source>
        <dbReference type="Pfam" id="PF19425"/>
    </source>
</evidence>
<accession>Q725M9</accession>
<dbReference type="InterPro" id="IPR016047">
    <property type="entry name" value="M23ase_b-sheet_dom"/>
</dbReference>
<dbReference type="InterPro" id="IPR050570">
    <property type="entry name" value="Cell_wall_metabolism_enzyme"/>
</dbReference>
<dbReference type="GO" id="GO:0030313">
    <property type="term" value="C:cell envelope"/>
    <property type="evidence" value="ECO:0007669"/>
    <property type="project" value="UniProtKB-SubCell"/>
</dbReference>
<dbReference type="STRING" id="882.DVU_3395"/>
<dbReference type="PhylomeDB" id="Q725M9"/>
<comment type="subcellular location">
    <subcellularLocation>
        <location evidence="2">Cell envelope</location>
    </subcellularLocation>
</comment>
<dbReference type="GO" id="GO:0006508">
    <property type="term" value="P:proteolysis"/>
    <property type="evidence" value="ECO:0007669"/>
    <property type="project" value="UniProtKB-KW"/>
</dbReference>
<dbReference type="PATRIC" id="fig|882.5.peg.3078"/>
<evidence type="ECO:0000256" key="6">
    <source>
        <dbReference type="ARBA" id="ARBA00022833"/>
    </source>
</evidence>
<protein>
    <submittedName>
        <fullName evidence="10">Peptidase, M23/M37 family</fullName>
    </submittedName>
</protein>
<keyword evidence="4" id="KW-0479">Metal-binding</keyword>
<evidence type="ECO:0000256" key="4">
    <source>
        <dbReference type="ARBA" id="ARBA00022723"/>
    </source>
</evidence>
<proteinExistence type="predicted"/>
<dbReference type="InterPro" id="IPR045834">
    <property type="entry name" value="Csd3_N2"/>
</dbReference>
<dbReference type="Gene3D" id="2.70.70.10">
    <property type="entry name" value="Glucose Permease (Domain IIA)"/>
    <property type="match status" value="1"/>
</dbReference>
<dbReference type="GO" id="GO:0004222">
    <property type="term" value="F:metalloendopeptidase activity"/>
    <property type="evidence" value="ECO:0007669"/>
    <property type="project" value="TreeGrafter"/>
</dbReference>
<dbReference type="HOGENOM" id="CLU_026846_4_0_7"/>
<dbReference type="PANTHER" id="PTHR21666">
    <property type="entry name" value="PEPTIDASE-RELATED"/>
    <property type="match status" value="1"/>
</dbReference>
<keyword evidence="11" id="KW-1185">Reference proteome</keyword>
<comment type="cofactor">
    <cofactor evidence="1">
        <name>Zn(2+)</name>
        <dbReference type="ChEBI" id="CHEBI:29105"/>
    </cofactor>
</comment>
<dbReference type="OrthoDB" id="9815245at2"/>
<dbReference type="eggNOG" id="COG0739">
    <property type="taxonomic scope" value="Bacteria"/>
</dbReference>
<evidence type="ECO:0000259" key="8">
    <source>
        <dbReference type="Pfam" id="PF01551"/>
    </source>
</evidence>
<evidence type="ECO:0000256" key="1">
    <source>
        <dbReference type="ARBA" id="ARBA00001947"/>
    </source>
</evidence>
<dbReference type="KEGG" id="dvu:DVU_3395"/>
<evidence type="ECO:0000313" key="11">
    <source>
        <dbReference type="Proteomes" id="UP000002194"/>
    </source>
</evidence>
<evidence type="ECO:0000256" key="3">
    <source>
        <dbReference type="ARBA" id="ARBA00022670"/>
    </source>
</evidence>
<feature type="domain" description="M23ase beta-sheet core" evidence="8">
    <location>
        <begin position="293"/>
        <end position="389"/>
    </location>
</feature>
<dbReference type="PaxDb" id="882-DVU_3395"/>
<sequence>MPYTRIPKRGWLAVGLLIAVAVSVMLLRSPSTPPELPQADNGTVSISSNATEAAPEATAEQPENRVVRGVVSQGDTAGKILQGWVTSNRTQALLDACRKVYSLAMIRTGQPYTVVANATNGSIERFEYEIDDDRKLVVNADEAGEGFIARVEPIHYEYELTRVDAVIDSNLFQAVADAGESPGLAITLADIFGWEVDFIRDIREGDSFSVLVEKRYRDGDFKGYGRVIAATFTNQGETYEAFYFTDDFGGPAYYNKDGQSLRKSFLKAPLSFTRVTSGFSKNRLHPIFMERRPHPGIDYAAPTGTPVKSVANGEVKQAGWVNGYGNQVIVRHGGRMETLYSHLSGFAKGVRKGTKVRQGQVIGYVGATGWATGPHLDFRIRQGGDFVNPAKMMNPRSEPVAKKRMKAFGDRVAFIRTFIDGTRNIAEYRRDMIPDV</sequence>
<dbReference type="EMBL" id="AE017285">
    <property type="protein sequence ID" value="AAS97864.1"/>
    <property type="molecule type" value="Genomic_DNA"/>
</dbReference>
<keyword evidence="6" id="KW-0862">Zinc</keyword>
<keyword evidence="5" id="KW-0378">Hydrolase</keyword>
<dbReference type="SMR" id="Q725M9"/>
<evidence type="ECO:0000256" key="5">
    <source>
        <dbReference type="ARBA" id="ARBA00022801"/>
    </source>
</evidence>
<dbReference type="InterPro" id="IPR011055">
    <property type="entry name" value="Dup_hybrid_motif"/>
</dbReference>
<reference evidence="10 11" key="1">
    <citation type="journal article" date="2004" name="Nat. Biotechnol.">
        <title>The genome sequence of the anaerobic, sulfate-reducing bacterium Desulfovibrio vulgaris Hildenborough.</title>
        <authorList>
            <person name="Heidelberg J.F."/>
            <person name="Seshadri R."/>
            <person name="Haveman S.A."/>
            <person name="Hemme C.L."/>
            <person name="Paulsen I.T."/>
            <person name="Kolonay J.F."/>
            <person name="Eisen J.A."/>
            <person name="Ward N."/>
            <person name="Methe B."/>
            <person name="Brinkac L.M."/>
            <person name="Daugherty S.C."/>
            <person name="Deboy R.T."/>
            <person name="Dodson R.J."/>
            <person name="Durkin A.S."/>
            <person name="Madupu R."/>
            <person name="Nelson W.C."/>
            <person name="Sullivan S.A."/>
            <person name="Fouts D."/>
            <person name="Haft D.H."/>
            <person name="Selengut J."/>
            <person name="Peterson J.D."/>
            <person name="Davidsen T.M."/>
            <person name="Zafar N."/>
            <person name="Zhou L."/>
            <person name="Radune D."/>
            <person name="Dimitrov G."/>
            <person name="Hance M."/>
            <person name="Tran K."/>
            <person name="Khouri H."/>
            <person name="Gill J."/>
            <person name="Utterback T.R."/>
            <person name="Feldblyum T.V."/>
            <person name="Wall J.D."/>
            <person name="Voordouw G."/>
            <person name="Fraser C.M."/>
        </authorList>
    </citation>
    <scope>NUCLEOTIDE SEQUENCE [LARGE SCALE GENOMIC DNA]</scope>
    <source>
        <strain evidence="11">ATCC 29579 / DSM 644 / NCIMB 8303 / VKM B-1760 / Hildenborough</strain>
    </source>
</reference>
<dbReference type="Pfam" id="PF19425">
    <property type="entry name" value="Csd3_N2"/>
    <property type="match status" value="1"/>
</dbReference>
<evidence type="ECO:0000256" key="7">
    <source>
        <dbReference type="ARBA" id="ARBA00023049"/>
    </source>
</evidence>
<dbReference type="Proteomes" id="UP000002194">
    <property type="component" value="Chromosome"/>
</dbReference>
<dbReference type="RefSeq" id="WP_010940649.1">
    <property type="nucleotide sequence ID" value="NC_002937.3"/>
</dbReference>
<dbReference type="SUPFAM" id="SSF51261">
    <property type="entry name" value="Duplicated hybrid motif"/>
    <property type="match status" value="1"/>
</dbReference>
<name>Q725M9_NITV2</name>
<gene>
    <name evidence="10" type="ordered locus">DVU_3395</name>
</gene>
<dbReference type="Gene3D" id="3.10.450.350">
    <property type="match status" value="1"/>
</dbReference>
<evidence type="ECO:0000256" key="2">
    <source>
        <dbReference type="ARBA" id="ARBA00004196"/>
    </source>
</evidence>
<feature type="domain" description="Csd3-like second N-terminal" evidence="9">
    <location>
        <begin position="161"/>
        <end position="279"/>
    </location>
</feature>